<evidence type="ECO:0000259" key="1">
    <source>
        <dbReference type="Pfam" id="PF21882"/>
    </source>
</evidence>
<name>A0ABX4EVN4_9BORD</name>
<protein>
    <recommendedName>
        <fullName evidence="1">Putative tail fiber protein gp53-like C-terminal domain-containing protein</fullName>
    </recommendedName>
</protein>
<feature type="domain" description="Putative tail fiber protein gp53-like C-terminal" evidence="1">
    <location>
        <begin position="142"/>
        <end position="222"/>
    </location>
</feature>
<dbReference type="Gene3D" id="2.60.40.3940">
    <property type="match status" value="1"/>
</dbReference>
<dbReference type="Proteomes" id="UP000216354">
    <property type="component" value="Unassembled WGS sequence"/>
</dbReference>
<organism evidence="2 3">
    <name type="scientific">Bordetella genomosp. 1</name>
    <dbReference type="NCBI Taxonomy" id="1395607"/>
    <lineage>
        <taxon>Bacteria</taxon>
        <taxon>Pseudomonadati</taxon>
        <taxon>Pseudomonadota</taxon>
        <taxon>Betaproteobacteria</taxon>
        <taxon>Burkholderiales</taxon>
        <taxon>Alcaligenaceae</taxon>
        <taxon>Bordetella</taxon>
    </lineage>
</organism>
<keyword evidence="3" id="KW-1185">Reference proteome</keyword>
<accession>A0ABX4EVN4</accession>
<gene>
    <name evidence="2" type="ORF">CAL27_20900</name>
</gene>
<evidence type="ECO:0000313" key="2">
    <source>
        <dbReference type="EMBL" id="OZI57861.1"/>
    </source>
</evidence>
<dbReference type="InterPro" id="IPR054075">
    <property type="entry name" value="Gp53-like_C"/>
</dbReference>
<reference evidence="2 3" key="1">
    <citation type="submission" date="2017-05" db="EMBL/GenBank/DDBJ databases">
        <title>Complete and WGS of Bordetella genogroups.</title>
        <authorList>
            <person name="Spilker T."/>
            <person name="Lipuma J."/>
        </authorList>
    </citation>
    <scope>NUCLEOTIDE SEQUENCE [LARGE SCALE GENOMIC DNA]</scope>
    <source>
        <strain evidence="2 3">AU9795</strain>
    </source>
</reference>
<dbReference type="EMBL" id="NEVR01000005">
    <property type="protein sequence ID" value="OZI57861.1"/>
    <property type="molecule type" value="Genomic_DNA"/>
</dbReference>
<sequence>MAINQILPFGLVPSANVLSPEEYASLEARLAGFQAGVARSQEVNTTLRQASFVTSSLAQFVADRSGEDVLDDGDTAAFVARLTRAVIASIASASESNAGVLPIATRAMAQAWEDDSSALTPAKLADAFMGNNQLKADNGYQKLPGGVIIQWGRASVAVAGVGTVTYPVAFPSTAFSVIASAFNSDTTGEGAEIVSHSRTSFQFVHLSNNSQSAGSIRWFAIGA</sequence>
<dbReference type="RefSeq" id="WP_094832693.1">
    <property type="nucleotide sequence ID" value="NZ_NEVR01000005.1"/>
</dbReference>
<proteinExistence type="predicted"/>
<evidence type="ECO:0000313" key="3">
    <source>
        <dbReference type="Proteomes" id="UP000216354"/>
    </source>
</evidence>
<dbReference type="Pfam" id="PF21882">
    <property type="entry name" value="Gp53-like_C"/>
    <property type="match status" value="1"/>
</dbReference>
<comment type="caution">
    <text evidence="2">The sequence shown here is derived from an EMBL/GenBank/DDBJ whole genome shotgun (WGS) entry which is preliminary data.</text>
</comment>